<evidence type="ECO:0000313" key="1">
    <source>
        <dbReference type="EMBL" id="DAE92056.1"/>
    </source>
</evidence>
<reference evidence="1" key="1">
    <citation type="journal article" date="2021" name="Proc. Natl. Acad. Sci. U.S.A.">
        <title>A Catalog of Tens of Thousands of Viruses from Human Metagenomes Reveals Hidden Associations with Chronic Diseases.</title>
        <authorList>
            <person name="Tisza M.J."/>
            <person name="Buck C.B."/>
        </authorList>
    </citation>
    <scope>NUCLEOTIDE SEQUENCE</scope>
    <source>
        <strain evidence="1">CtKy93</strain>
    </source>
</reference>
<protein>
    <submittedName>
        <fullName evidence="1">Uncharacterized protein</fullName>
    </submittedName>
</protein>
<proteinExistence type="predicted"/>
<sequence length="360" mass="39377">MSAVITPFEGTELFNTASFNNRIEQINTGFSYVSNPNLLDNAYFLNPVDQRGGYIVPKGVNYYKVVGGMLQGPIPETVRVDYIDEFGSARFDYGGGPCFVPKAAGYVRGYTGNGYTVDRWMIGAGSNGTLSLADGGLKLARTDGIMYLTQRILKTQIPEGNVLTYSVLTTSGLFSTSFVVKNDTYHEQVVGGGISLGWNYTPAEMVEFTLVNNTVNSDVTVLAVKLELGPAQTLAHREGDKWVLSEVPEYGEQLRRCQRYCRVIGGTLNEPICIAIRRESTMLEGCILFDFPMRTAPSVLITGTFSTIPEFLGIEFTSQDSISPEGVSLFFKQQNGAPFAGTAYLIYAPSDTRITFSADL</sequence>
<dbReference type="EMBL" id="BK057793">
    <property type="protein sequence ID" value="DAE92056.1"/>
    <property type="molecule type" value="Genomic_DNA"/>
</dbReference>
<accession>A0A8S5RRC9</accession>
<name>A0A8S5RRC9_9CAUD</name>
<organism evidence="1">
    <name type="scientific">Siphoviridae sp. ctKy93</name>
    <dbReference type="NCBI Taxonomy" id="2827569"/>
    <lineage>
        <taxon>Viruses</taxon>
        <taxon>Duplodnaviria</taxon>
        <taxon>Heunggongvirae</taxon>
        <taxon>Uroviricota</taxon>
        <taxon>Caudoviricetes</taxon>
    </lineage>
</organism>